<dbReference type="AlphaFoldDB" id="A0A8J7QST5"/>
<dbReference type="EMBL" id="JAFREP010000050">
    <property type="protein sequence ID" value="MBO1323108.1"/>
    <property type="molecule type" value="Genomic_DNA"/>
</dbReference>
<reference evidence="1" key="1">
    <citation type="submission" date="2021-03" db="EMBL/GenBank/DDBJ databases">
        <authorList>
            <person name="Wang G."/>
        </authorList>
    </citation>
    <scope>NUCLEOTIDE SEQUENCE</scope>
    <source>
        <strain evidence="1">KCTC 12899</strain>
    </source>
</reference>
<dbReference type="Proteomes" id="UP000664417">
    <property type="component" value="Unassembled WGS sequence"/>
</dbReference>
<keyword evidence="2" id="KW-1185">Reference proteome</keyword>
<comment type="caution">
    <text evidence="1">The sequence shown here is derived from an EMBL/GenBank/DDBJ whole genome shotgun (WGS) entry which is preliminary data.</text>
</comment>
<gene>
    <name evidence="1" type="ORF">J3U88_31885</name>
</gene>
<organism evidence="1 2">
    <name type="scientific">Acanthopleuribacter pedis</name>
    <dbReference type="NCBI Taxonomy" id="442870"/>
    <lineage>
        <taxon>Bacteria</taxon>
        <taxon>Pseudomonadati</taxon>
        <taxon>Acidobacteriota</taxon>
        <taxon>Holophagae</taxon>
        <taxon>Acanthopleuribacterales</taxon>
        <taxon>Acanthopleuribacteraceae</taxon>
        <taxon>Acanthopleuribacter</taxon>
    </lineage>
</organism>
<evidence type="ECO:0000313" key="1">
    <source>
        <dbReference type="EMBL" id="MBO1323108.1"/>
    </source>
</evidence>
<protein>
    <submittedName>
        <fullName evidence="1">Uncharacterized protein</fullName>
    </submittedName>
</protein>
<accession>A0A8J7QST5</accession>
<sequence length="95" mass="10283">MAPSRSQPPTFPPPEVLIDTAWAPLTITRTPAADGTQRTVAVNIRDPALKHIMPPPDTIPVRRISVPPSASFRSRRATCTLARGEPFTLTGREGT</sequence>
<proteinExistence type="predicted"/>
<evidence type="ECO:0000313" key="2">
    <source>
        <dbReference type="Proteomes" id="UP000664417"/>
    </source>
</evidence>
<name>A0A8J7QST5_9BACT</name>